<evidence type="ECO:0000256" key="1">
    <source>
        <dbReference type="SAM" id="MobiDB-lite"/>
    </source>
</evidence>
<proteinExistence type="predicted"/>
<dbReference type="Proteomes" id="UP000002431">
    <property type="component" value="Plasmid pDGEO01"/>
</dbReference>
<dbReference type="HOGENOM" id="CLU_2648478_0_0_0"/>
<accession>Q1J3D8</accession>
<sequence length="76" mass="8322">MTFTWFSHKQRSQRIFTEGCHGEGAHPPVWPDDLRPGQGSDRPKPCSTSGGMQTHIAPTRTPPLTAIGGHCSPTQR</sequence>
<feature type="region of interest" description="Disordered" evidence="1">
    <location>
        <begin position="19"/>
        <end position="76"/>
    </location>
</feature>
<dbReference type="EMBL" id="CP000358">
    <property type="protein sequence ID" value="ABF43996.1"/>
    <property type="molecule type" value="Genomic_DNA"/>
</dbReference>
<evidence type="ECO:0000313" key="3">
    <source>
        <dbReference type="Proteomes" id="UP000002431"/>
    </source>
</evidence>
<evidence type="ECO:0000313" key="2">
    <source>
        <dbReference type="EMBL" id="ABF43996.1"/>
    </source>
</evidence>
<keyword evidence="3" id="KW-1185">Reference proteome</keyword>
<keyword evidence="2" id="KW-0614">Plasmid</keyword>
<reference evidence="2" key="1">
    <citation type="submission" date="2006-04" db="EMBL/GenBank/DDBJ databases">
        <title>Complete sequence of plasmid1 pDGEO01 of Deinococcus geothermalis DSM 11300.</title>
        <authorList>
            <consortium name="US DOE Joint Genome Institute"/>
            <person name="Copeland A."/>
            <person name="Lucas S."/>
            <person name="Lapidus A."/>
            <person name="Barry K."/>
            <person name="Detter J.C."/>
            <person name="Glavina del Rio T."/>
            <person name="Hammon N."/>
            <person name="Israni S."/>
            <person name="Dalin E."/>
            <person name="Tice H."/>
            <person name="Pitluck S."/>
            <person name="Brettin T."/>
            <person name="Bruce D."/>
            <person name="Han C."/>
            <person name="Tapia R."/>
            <person name="Saunders E."/>
            <person name="Gilna P."/>
            <person name="Schmutz J."/>
            <person name="Larimer F."/>
            <person name="Land M."/>
            <person name="Hauser L."/>
            <person name="Kyrpides N."/>
            <person name="Kim E."/>
            <person name="Daly M.J."/>
            <person name="Fredrickson J.K."/>
            <person name="Makarova K.S."/>
            <person name="Gaidamakova E.K."/>
            <person name="Zhai M."/>
            <person name="Richardson P."/>
        </authorList>
    </citation>
    <scope>NUCLEOTIDE SEQUENCE</scope>
    <source>
        <strain evidence="2">DSM 11300</strain>
        <plasmid evidence="2">pDGEO01</plasmid>
    </source>
</reference>
<gene>
    <name evidence="2" type="ordered locus">Dgeo_2562</name>
</gene>
<dbReference type="KEGG" id="dge:Dgeo_2562"/>
<name>Q1J3D8_DEIGD</name>
<protein>
    <submittedName>
        <fullName evidence="2">Uncharacterized protein</fullName>
    </submittedName>
</protein>
<geneLocation type="plasmid" evidence="2 3">
    <name>pDGEO01</name>
</geneLocation>
<dbReference type="AlphaFoldDB" id="Q1J3D8"/>
<organism evidence="2 3">
    <name type="scientific">Deinococcus geothermalis (strain DSM 11300 / CIP 105573 / AG-3a)</name>
    <dbReference type="NCBI Taxonomy" id="319795"/>
    <lineage>
        <taxon>Bacteria</taxon>
        <taxon>Thermotogati</taxon>
        <taxon>Deinococcota</taxon>
        <taxon>Deinococci</taxon>
        <taxon>Deinococcales</taxon>
        <taxon>Deinococcaceae</taxon>
        <taxon>Deinococcus</taxon>
    </lineage>
</organism>